<feature type="domain" description="SRCR" evidence="9">
    <location>
        <begin position="708"/>
        <end position="808"/>
    </location>
</feature>
<dbReference type="GO" id="GO:0016020">
    <property type="term" value="C:membrane"/>
    <property type="evidence" value="ECO:0007669"/>
    <property type="project" value="InterPro"/>
</dbReference>
<dbReference type="InterPro" id="IPR001190">
    <property type="entry name" value="SRCR"/>
</dbReference>
<proteinExistence type="predicted"/>
<feature type="disulfide bond" evidence="7">
    <location>
        <begin position="412"/>
        <end position="476"/>
    </location>
</feature>
<feature type="disulfide bond" evidence="7">
    <location>
        <begin position="100"/>
        <end position="110"/>
    </location>
</feature>
<dbReference type="Pfam" id="PF00078">
    <property type="entry name" value="RVT_1"/>
    <property type="match status" value="1"/>
</dbReference>
<dbReference type="AlphaFoldDB" id="A0A8M1KG42"/>
<dbReference type="PROSITE" id="PS00420">
    <property type="entry name" value="SRCR_1"/>
    <property type="match status" value="5"/>
</dbReference>
<feature type="disulfide bond" evidence="7">
    <location>
        <begin position="733"/>
        <end position="797"/>
    </location>
</feature>
<accession>A0A8M1KG42</accession>
<feature type="domain" description="SRCR" evidence="9">
    <location>
        <begin position="387"/>
        <end position="487"/>
    </location>
</feature>
<dbReference type="PANTHER" id="PTHR19331:SF22">
    <property type="entry name" value="DELETED IN MALIGNANT BRAIN TUMORS 1 PROTEIN"/>
    <property type="match status" value="1"/>
</dbReference>
<dbReference type="PANTHER" id="PTHR19331">
    <property type="entry name" value="SCAVENGER RECEPTOR DOMAIN-CONTAINING"/>
    <property type="match status" value="1"/>
</dbReference>
<dbReference type="InterPro" id="IPR000477">
    <property type="entry name" value="RT_dom"/>
</dbReference>
<keyword evidence="3 8" id="KW-0732">Signal</keyword>
<feature type="disulfide bond" evidence="7">
    <location>
        <begin position="425"/>
        <end position="486"/>
    </location>
</feature>
<evidence type="ECO:0000313" key="11">
    <source>
        <dbReference type="Proteomes" id="UP000515152"/>
    </source>
</evidence>
<dbReference type="KEGG" id="char:122132267"/>
<protein>
    <submittedName>
        <fullName evidence="12">Scavenger receptor cysteine-rich domain-containing group B protein-like</fullName>
    </submittedName>
</protein>
<feature type="signal peptide" evidence="8">
    <location>
        <begin position="1"/>
        <end position="21"/>
    </location>
</feature>
<dbReference type="FunFam" id="3.10.250.10:FF:000006">
    <property type="entry name" value="neurotrypsin isoform X2"/>
    <property type="match status" value="5"/>
</dbReference>
<feature type="disulfide bond" evidence="7">
    <location>
        <begin position="532"/>
        <end position="593"/>
    </location>
</feature>
<feature type="disulfide bond" evidence="7">
    <location>
        <begin position="456"/>
        <end position="466"/>
    </location>
</feature>
<keyword evidence="11" id="KW-1185">Reference proteome</keyword>
<feature type="disulfide bond" evidence="7">
    <location>
        <begin position="626"/>
        <end position="690"/>
    </location>
</feature>
<feature type="domain" description="SRCR" evidence="9">
    <location>
        <begin position="494"/>
        <end position="594"/>
    </location>
</feature>
<keyword evidence="2" id="KW-0964">Secreted</keyword>
<evidence type="ECO:0000313" key="12">
    <source>
        <dbReference type="RefSeq" id="XP_042563036.1"/>
    </source>
</evidence>
<feature type="disulfide bond" evidence="7">
    <location>
        <begin position="639"/>
        <end position="700"/>
    </location>
</feature>
<name>A0A8M1KG42_CLUHA</name>
<keyword evidence="6" id="KW-0325">Glycoprotein</keyword>
<feature type="disulfide bond" evidence="7">
    <location>
        <begin position="777"/>
        <end position="787"/>
    </location>
</feature>
<dbReference type="SMART" id="SM00202">
    <property type="entry name" value="SR"/>
    <property type="match status" value="5"/>
</dbReference>
<organism evidence="11 12">
    <name type="scientific">Clupea harengus</name>
    <name type="common">Atlantic herring</name>
    <dbReference type="NCBI Taxonomy" id="7950"/>
    <lineage>
        <taxon>Eukaryota</taxon>
        <taxon>Metazoa</taxon>
        <taxon>Chordata</taxon>
        <taxon>Craniata</taxon>
        <taxon>Vertebrata</taxon>
        <taxon>Euteleostomi</taxon>
        <taxon>Actinopterygii</taxon>
        <taxon>Neopterygii</taxon>
        <taxon>Teleostei</taxon>
        <taxon>Clupei</taxon>
        <taxon>Clupeiformes</taxon>
        <taxon>Clupeoidei</taxon>
        <taxon>Clupeidae</taxon>
        <taxon>Clupea</taxon>
    </lineage>
</organism>
<dbReference type="PROSITE" id="PS50878">
    <property type="entry name" value="RT_POL"/>
    <property type="match status" value="1"/>
</dbReference>
<feature type="domain" description="SRCR" evidence="9">
    <location>
        <begin position="31"/>
        <end position="131"/>
    </location>
</feature>
<feature type="disulfide bond" evidence="7">
    <location>
        <begin position="670"/>
        <end position="680"/>
    </location>
</feature>
<dbReference type="RefSeq" id="XP_042563036.1">
    <property type="nucleotide sequence ID" value="XM_042707102.1"/>
</dbReference>
<evidence type="ECO:0000256" key="8">
    <source>
        <dbReference type="SAM" id="SignalP"/>
    </source>
</evidence>
<feature type="disulfide bond" evidence="7">
    <location>
        <begin position="519"/>
        <end position="583"/>
    </location>
</feature>
<feature type="domain" description="SRCR" evidence="9">
    <location>
        <begin position="601"/>
        <end position="701"/>
    </location>
</feature>
<evidence type="ECO:0000256" key="2">
    <source>
        <dbReference type="ARBA" id="ARBA00022525"/>
    </source>
</evidence>
<evidence type="ECO:0000256" key="1">
    <source>
        <dbReference type="ARBA" id="ARBA00004613"/>
    </source>
</evidence>
<feature type="domain" description="Reverse transcriptase" evidence="10">
    <location>
        <begin position="203"/>
        <end position="384"/>
    </location>
</feature>
<gene>
    <name evidence="12" type="primary">LOC122132267</name>
</gene>
<keyword evidence="4" id="KW-0677">Repeat</keyword>
<evidence type="ECO:0000256" key="3">
    <source>
        <dbReference type="ARBA" id="ARBA00022729"/>
    </source>
</evidence>
<evidence type="ECO:0000259" key="10">
    <source>
        <dbReference type="PROSITE" id="PS50878"/>
    </source>
</evidence>
<dbReference type="OrthoDB" id="536948at2759"/>
<keyword evidence="5 7" id="KW-1015">Disulfide bond</keyword>
<evidence type="ECO:0000259" key="9">
    <source>
        <dbReference type="PROSITE" id="PS50287"/>
    </source>
</evidence>
<dbReference type="Pfam" id="PF00530">
    <property type="entry name" value="SRCR"/>
    <property type="match status" value="5"/>
</dbReference>
<evidence type="ECO:0000256" key="7">
    <source>
        <dbReference type="PROSITE-ProRule" id="PRU00196"/>
    </source>
</evidence>
<dbReference type="CDD" id="cd01647">
    <property type="entry name" value="RT_LTR"/>
    <property type="match status" value="1"/>
</dbReference>
<dbReference type="Proteomes" id="UP000515152">
    <property type="component" value="Unplaced"/>
</dbReference>
<dbReference type="GeneID" id="122132267"/>
<dbReference type="PROSITE" id="PS50287">
    <property type="entry name" value="SRCR_2"/>
    <property type="match status" value="5"/>
</dbReference>
<feature type="disulfide bond" evidence="7">
    <location>
        <begin position="746"/>
        <end position="807"/>
    </location>
</feature>
<evidence type="ECO:0000256" key="6">
    <source>
        <dbReference type="ARBA" id="ARBA00023180"/>
    </source>
</evidence>
<feature type="disulfide bond" evidence="7">
    <location>
        <begin position="563"/>
        <end position="573"/>
    </location>
</feature>
<comment type="subcellular location">
    <subcellularLocation>
        <location evidence="1">Secreted</location>
    </subcellularLocation>
</comment>
<reference evidence="12" key="1">
    <citation type="submission" date="2025-08" db="UniProtKB">
        <authorList>
            <consortium name="RefSeq"/>
        </authorList>
    </citation>
    <scope>IDENTIFICATION</scope>
</reference>
<feature type="disulfide bond" evidence="7">
    <location>
        <begin position="56"/>
        <end position="120"/>
    </location>
</feature>
<sequence length="827" mass="88723">MEMGSLILLLCSSAAFQGYWTTEVPTVSADIRLVGGDSSCSGRVEVQVHGTWGTVCDDNWNMPNAEVVCRQIGCGPALSAPSSAHFGPGSGQIWLDDVCCTGHESSLSQCRHNGHGNHNCGHHEDAGVVCQGKAAHLSLGIKKAPFLLEEHAKVFEKGIGKMKHIKAKIELDDNATLRFHKARPVPYALRPKMDAELLSLEECNILSKVDWSDWATPIVPVIKKGKSGGVRICGDFKVTINTVLHTVQYPLPRIKDIFSSLAEGETFSKIDLSQAYLQMEVEESSRKLLTINTHMGLDQYNRLVFGVASAPAIWQRAMEQVLQDIPRTQCYLDDILITGKNDEDHLQNFSIVLKRLSDYGLRAKREKCQFFKTLSLNIFIGPDITDIRLVGGDSSCSGRVEVQVRGTWGTVCDDIWNMPNAEVVCRQIGCGPALTAHSSAHFGQGSGQIWLDDVSCTGQESSLSQCSHIGHGIHNCGHHEDAGVVCQGPNITDIRLVGGDSSCSGRVEVQVRGTWGTVCDDIWNMPNAEVVCRQIGCGPALTAHSSAHFGQGSGQIWLDDVSCTGHESSLSQCSHIGHGIHNCGHHEDAGVVCQGPNITDIRLVGGDSSCSGRVEVQVRGTWGTVCDDIWNMPNAEVVCRQIGCGPALTAHSSAHFGQGSGQIWLDDVSCTGHESSLSQCSHIGHGIHNCGHHEDAGVVCQGPNITDIRLVGGGSSCSGRVEVQVRGTWGTVCDDIWNMPNAEVVCRQIGCGPALTAHSSAHFGQGSGQIWLDDVSCTGHESSLSQCSHIGHGIHNCGHHEDAGVVCQGKAAHLSLGIKKSHFVSVC</sequence>
<evidence type="ECO:0000256" key="4">
    <source>
        <dbReference type="ARBA" id="ARBA00022737"/>
    </source>
</evidence>
<feature type="chain" id="PRO_5035480040" evidence="8">
    <location>
        <begin position="22"/>
        <end position="827"/>
    </location>
</feature>
<feature type="disulfide bond" evidence="7">
    <location>
        <begin position="69"/>
        <end position="130"/>
    </location>
</feature>
<evidence type="ECO:0000256" key="5">
    <source>
        <dbReference type="ARBA" id="ARBA00023157"/>
    </source>
</evidence>